<dbReference type="Proteomes" id="UP001281614">
    <property type="component" value="Unassembled WGS sequence"/>
</dbReference>
<evidence type="ECO:0000313" key="1">
    <source>
        <dbReference type="EMBL" id="KAK2732602.1"/>
    </source>
</evidence>
<reference evidence="1" key="1">
    <citation type="submission" date="2023-02" db="EMBL/GenBank/DDBJ databases">
        <title>Colletotrichum kahawae CIFC_Que2 genome sequencing and assembly.</title>
        <authorList>
            <person name="Baroncelli R."/>
        </authorList>
    </citation>
    <scope>NUCLEOTIDE SEQUENCE</scope>
    <source>
        <strain evidence="1">CIFC_Que2</strain>
    </source>
</reference>
<sequence length="199" mass="22315">MANIPLYNASIPHFKTGLTVLSQILTKAALHFHDAPDEILKATLIEGMLPLPGHVLLVSNIAKKSLTRMAGIQVDVWPDDEEDTVEKLIARCERTIELLDTVAPRDVDGHEGDKVEFRLGGYELKMTAEECLMKYAVPVFGFHLGLVYAMLRMKGVELGFADFLMPGVGPFWLRRLLVTADREDDREVRLRGLSTSQKR</sequence>
<comment type="caution">
    <text evidence="1">The sequence shown here is derived from an EMBL/GenBank/DDBJ whole genome shotgun (WGS) entry which is preliminary data.</text>
</comment>
<protein>
    <submittedName>
        <fullName evidence="1">Uncharacterized protein</fullName>
    </submittedName>
</protein>
<dbReference type="Gene3D" id="1.20.120.450">
    <property type="entry name" value="dinb family like domain"/>
    <property type="match status" value="1"/>
</dbReference>
<keyword evidence="2" id="KW-1185">Reference proteome</keyword>
<dbReference type="SUPFAM" id="SSF109854">
    <property type="entry name" value="DinB/YfiT-like putative metalloenzymes"/>
    <property type="match status" value="1"/>
</dbReference>
<dbReference type="Pfam" id="PF09351">
    <property type="entry name" value="DUF1993"/>
    <property type="match status" value="1"/>
</dbReference>
<dbReference type="AlphaFoldDB" id="A0AAD9Y2M7"/>
<dbReference type="InterPro" id="IPR018531">
    <property type="entry name" value="DUF1993"/>
</dbReference>
<proteinExistence type="predicted"/>
<dbReference type="PANTHER" id="PTHR36922:SF1">
    <property type="entry name" value="DUF1993 DOMAIN-CONTAINING PROTEIN"/>
    <property type="match status" value="1"/>
</dbReference>
<dbReference type="EMBL" id="VYYT01000543">
    <property type="protein sequence ID" value="KAK2732602.1"/>
    <property type="molecule type" value="Genomic_DNA"/>
</dbReference>
<gene>
    <name evidence="1" type="ORF">CKAH01_08700</name>
</gene>
<name>A0AAD9Y2M7_COLKA</name>
<dbReference type="PANTHER" id="PTHR36922">
    <property type="entry name" value="BLL2446 PROTEIN"/>
    <property type="match status" value="1"/>
</dbReference>
<evidence type="ECO:0000313" key="2">
    <source>
        <dbReference type="Proteomes" id="UP001281614"/>
    </source>
</evidence>
<accession>A0AAD9Y2M7</accession>
<dbReference type="InterPro" id="IPR034660">
    <property type="entry name" value="DinB/YfiT-like"/>
</dbReference>
<organism evidence="1 2">
    <name type="scientific">Colletotrichum kahawae</name>
    <name type="common">Coffee berry disease fungus</name>
    <dbReference type="NCBI Taxonomy" id="34407"/>
    <lineage>
        <taxon>Eukaryota</taxon>
        <taxon>Fungi</taxon>
        <taxon>Dikarya</taxon>
        <taxon>Ascomycota</taxon>
        <taxon>Pezizomycotina</taxon>
        <taxon>Sordariomycetes</taxon>
        <taxon>Hypocreomycetidae</taxon>
        <taxon>Glomerellales</taxon>
        <taxon>Glomerellaceae</taxon>
        <taxon>Colletotrichum</taxon>
        <taxon>Colletotrichum gloeosporioides species complex</taxon>
    </lineage>
</organism>